<keyword evidence="3" id="KW-0408">Iron</keyword>
<keyword evidence="2" id="KW-0479">Metal-binding</keyword>
<feature type="non-terminal residue" evidence="6">
    <location>
        <position position="190"/>
    </location>
</feature>
<name>A0A7V5PM81_CALAY</name>
<organism evidence="6">
    <name type="scientific">Caldithrix abyssi</name>
    <dbReference type="NCBI Taxonomy" id="187145"/>
    <lineage>
        <taxon>Bacteria</taxon>
        <taxon>Pseudomonadati</taxon>
        <taxon>Calditrichota</taxon>
        <taxon>Calditrichia</taxon>
        <taxon>Calditrichales</taxon>
        <taxon>Calditrichaceae</taxon>
        <taxon>Caldithrix</taxon>
    </lineage>
</organism>
<keyword evidence="4" id="KW-0411">Iron-sulfur</keyword>
<dbReference type="Gene3D" id="3.30.420.40">
    <property type="match status" value="2"/>
</dbReference>
<dbReference type="Pfam" id="PF01869">
    <property type="entry name" value="BcrAD_BadFG"/>
    <property type="match status" value="1"/>
</dbReference>
<evidence type="ECO:0000256" key="4">
    <source>
        <dbReference type="ARBA" id="ARBA00023014"/>
    </source>
</evidence>
<dbReference type="Proteomes" id="UP000886124">
    <property type="component" value="Unassembled WGS sequence"/>
</dbReference>
<comment type="cofactor">
    <cofactor evidence="1">
        <name>[4Fe-4S] cluster</name>
        <dbReference type="ChEBI" id="CHEBI:49883"/>
    </cofactor>
</comment>
<dbReference type="GO" id="GO:0046872">
    <property type="term" value="F:metal ion binding"/>
    <property type="evidence" value="ECO:0007669"/>
    <property type="project" value="UniProtKB-KW"/>
</dbReference>
<dbReference type="InterPro" id="IPR051805">
    <property type="entry name" value="Dehydratase_Activator_Redct"/>
</dbReference>
<dbReference type="AlphaFoldDB" id="A0A7V5PM81"/>
<evidence type="ECO:0000256" key="1">
    <source>
        <dbReference type="ARBA" id="ARBA00001966"/>
    </source>
</evidence>
<accession>A0A7V5PM81</accession>
<dbReference type="NCBIfam" id="TIGR00241">
    <property type="entry name" value="CoA_E_activ"/>
    <property type="match status" value="1"/>
</dbReference>
<evidence type="ECO:0000256" key="3">
    <source>
        <dbReference type="ARBA" id="ARBA00023004"/>
    </source>
</evidence>
<dbReference type="PANTHER" id="PTHR32329">
    <property type="entry name" value="BIFUNCTIONAL PROTEIN [INCLUDES 2-HYDROXYACYL-COA DEHYDRATASE (N-TER) AND ITS ACTIVATOR DOMAIN (C_TERM)-RELATED"/>
    <property type="match status" value="1"/>
</dbReference>
<evidence type="ECO:0000313" key="6">
    <source>
        <dbReference type="EMBL" id="HHJ51563.1"/>
    </source>
</evidence>
<reference evidence="6" key="1">
    <citation type="journal article" date="2020" name="mSystems">
        <title>Genome- and Community-Level Interaction Insights into Carbon Utilization and Element Cycling Functions of Hydrothermarchaeota in Hydrothermal Sediment.</title>
        <authorList>
            <person name="Zhou Z."/>
            <person name="Liu Y."/>
            <person name="Xu W."/>
            <person name="Pan J."/>
            <person name="Luo Z.H."/>
            <person name="Li M."/>
        </authorList>
    </citation>
    <scope>NUCLEOTIDE SEQUENCE [LARGE SCALE GENOMIC DNA]</scope>
    <source>
        <strain evidence="6">HyVt-527</strain>
    </source>
</reference>
<dbReference type="EMBL" id="DROD01000006">
    <property type="protein sequence ID" value="HHJ51563.1"/>
    <property type="molecule type" value="Genomic_DNA"/>
</dbReference>
<dbReference type="InterPro" id="IPR008275">
    <property type="entry name" value="CoA_E_activase_dom"/>
</dbReference>
<evidence type="ECO:0000259" key="5">
    <source>
        <dbReference type="Pfam" id="PF01869"/>
    </source>
</evidence>
<comment type="caution">
    <text evidence="6">The sequence shown here is derived from an EMBL/GenBank/DDBJ whole genome shotgun (WGS) entry which is preliminary data.</text>
</comment>
<dbReference type="InterPro" id="IPR002731">
    <property type="entry name" value="ATPase_BadF"/>
</dbReference>
<proteinExistence type="predicted"/>
<gene>
    <name evidence="6" type="ORF">ENJ89_00085</name>
</gene>
<dbReference type="SUPFAM" id="SSF53067">
    <property type="entry name" value="Actin-like ATPase domain"/>
    <property type="match status" value="1"/>
</dbReference>
<sequence>MDELKALGIDVGSTTVKMVAVDAQGNLSWHYLESADPRVEDQVDRFLQHLREETGFGETLPLVATGYGRNLVHQAVKKVTEITCHATGVYRQLGHGGTLVDIGGQDSKVIIIGENGQVVDFAMNDKCAAGTGRFLENTAGRLRVPLDEMGREALSADQEVAISSTCTVFAESEIISLIAHGVEVNPILKG</sequence>
<feature type="domain" description="ATPase BadF/BadG/BcrA/BcrD type" evidence="5">
    <location>
        <begin position="7"/>
        <end position="190"/>
    </location>
</feature>
<protein>
    <recommendedName>
        <fullName evidence="5">ATPase BadF/BadG/BcrA/BcrD type domain-containing protein</fullName>
    </recommendedName>
</protein>
<dbReference type="GO" id="GO:0051536">
    <property type="term" value="F:iron-sulfur cluster binding"/>
    <property type="evidence" value="ECO:0007669"/>
    <property type="project" value="UniProtKB-KW"/>
</dbReference>
<dbReference type="InterPro" id="IPR043129">
    <property type="entry name" value="ATPase_NBD"/>
</dbReference>
<dbReference type="PANTHER" id="PTHR32329:SF2">
    <property type="entry name" value="BIFUNCTIONAL PROTEIN [INCLUDES 2-HYDROXYACYL-COA DEHYDRATASE (N-TER) AND ITS ACTIVATOR DOMAIN (C_TERM)"/>
    <property type="match status" value="1"/>
</dbReference>
<evidence type="ECO:0000256" key="2">
    <source>
        <dbReference type="ARBA" id="ARBA00022723"/>
    </source>
</evidence>